<proteinExistence type="predicted"/>
<dbReference type="KEGG" id="bdi:100822793"/>
<dbReference type="RefSeq" id="XP_003558967.1">
    <property type="nucleotide sequence ID" value="XM_003558919.4"/>
</dbReference>
<organism evidence="2">
    <name type="scientific">Brachypodium distachyon</name>
    <name type="common">Purple false brome</name>
    <name type="synonym">Trachynia distachya</name>
    <dbReference type="NCBI Taxonomy" id="15368"/>
    <lineage>
        <taxon>Eukaryota</taxon>
        <taxon>Viridiplantae</taxon>
        <taxon>Streptophyta</taxon>
        <taxon>Embryophyta</taxon>
        <taxon>Tracheophyta</taxon>
        <taxon>Spermatophyta</taxon>
        <taxon>Magnoliopsida</taxon>
        <taxon>Liliopsida</taxon>
        <taxon>Poales</taxon>
        <taxon>Poaceae</taxon>
        <taxon>BOP clade</taxon>
        <taxon>Pooideae</taxon>
        <taxon>Stipodae</taxon>
        <taxon>Brachypodieae</taxon>
        <taxon>Brachypodium</taxon>
    </lineage>
</organism>
<dbReference type="PANTHER" id="PTHR39741:SF2">
    <property type="entry name" value="F-BOX DOMAIN-CONTAINING PROTEIN"/>
    <property type="match status" value="1"/>
</dbReference>
<reference evidence="2" key="2">
    <citation type="submission" date="2017-06" db="EMBL/GenBank/DDBJ databases">
        <title>WGS assembly of Brachypodium distachyon.</title>
        <authorList>
            <consortium name="The International Brachypodium Initiative"/>
            <person name="Lucas S."/>
            <person name="Harmon-Smith M."/>
            <person name="Lail K."/>
            <person name="Tice H."/>
            <person name="Grimwood J."/>
            <person name="Bruce D."/>
            <person name="Barry K."/>
            <person name="Shu S."/>
            <person name="Lindquist E."/>
            <person name="Wang M."/>
            <person name="Pitluck S."/>
            <person name="Vogel J.P."/>
            <person name="Garvin D.F."/>
            <person name="Mockler T.C."/>
            <person name="Schmutz J."/>
            <person name="Rokhsar D."/>
            <person name="Bevan M.W."/>
        </authorList>
    </citation>
    <scope>NUCLEOTIDE SEQUENCE</scope>
    <source>
        <strain evidence="2">Bd21</strain>
    </source>
</reference>
<dbReference type="ExpressionAtlas" id="I1HAH8">
    <property type="expression patterns" value="baseline"/>
</dbReference>
<dbReference type="EMBL" id="CM000880">
    <property type="protein sequence ID" value="KQK23985.1"/>
    <property type="molecule type" value="Genomic_DNA"/>
</dbReference>
<dbReference type="OMA" id="GDNQFIW"/>
<dbReference type="InterPro" id="IPR055336">
    <property type="entry name" value="At4g00755-like"/>
</dbReference>
<dbReference type="eggNOG" id="ENOG502QRFZ">
    <property type="taxonomic scope" value="Eukaryota"/>
</dbReference>
<dbReference type="EnsemblPlants" id="KQK23985">
    <property type="protein sequence ID" value="KQK23985"/>
    <property type="gene ID" value="BRADI_1g77410v3"/>
</dbReference>
<name>I1HAH8_BRADI</name>
<dbReference type="AlphaFoldDB" id="I1HAH8"/>
<dbReference type="OrthoDB" id="63379at2759"/>
<dbReference type="InterPro" id="IPR036047">
    <property type="entry name" value="F-box-like_dom_sf"/>
</dbReference>
<dbReference type="GeneID" id="100822793"/>
<evidence type="ECO:0008006" key="5">
    <source>
        <dbReference type="Google" id="ProtNLM"/>
    </source>
</evidence>
<evidence type="ECO:0000313" key="3">
    <source>
        <dbReference type="EnsemblPlants" id="KQK23985"/>
    </source>
</evidence>
<evidence type="ECO:0000313" key="4">
    <source>
        <dbReference type="Proteomes" id="UP000008810"/>
    </source>
</evidence>
<dbReference type="Gene3D" id="1.20.1280.50">
    <property type="match status" value="1"/>
</dbReference>
<protein>
    <recommendedName>
        <fullName evidence="5">F-box domain-containing protein</fullName>
    </recommendedName>
</protein>
<dbReference type="Proteomes" id="UP000008810">
    <property type="component" value="Chromosome 1"/>
</dbReference>
<reference evidence="3" key="3">
    <citation type="submission" date="2018-08" db="UniProtKB">
        <authorList>
            <consortium name="EnsemblPlants"/>
        </authorList>
    </citation>
    <scope>IDENTIFICATION</scope>
    <source>
        <strain evidence="3">cv. Bd21</strain>
    </source>
</reference>
<reference evidence="2 3" key="1">
    <citation type="journal article" date="2010" name="Nature">
        <title>Genome sequencing and analysis of the model grass Brachypodium distachyon.</title>
        <authorList>
            <consortium name="International Brachypodium Initiative"/>
        </authorList>
    </citation>
    <scope>NUCLEOTIDE SEQUENCE [LARGE SCALE GENOMIC DNA]</scope>
    <source>
        <strain evidence="2 3">Bd21</strain>
    </source>
</reference>
<dbReference type="PANTHER" id="PTHR39741">
    <property type="entry name" value="F-BOX DOMAIN CONTAINING PROTEIN, EXPRESSED"/>
    <property type="match status" value="1"/>
</dbReference>
<evidence type="ECO:0000313" key="2">
    <source>
        <dbReference type="EMBL" id="KQK23985.1"/>
    </source>
</evidence>
<sequence>MSDVSCGWDFLELVGPDISASVFGLLDNPADLVRAAAVSRSWRHRVVESGMCKSLCLKMCPEAAVFTSAVETSRPPPPPPTAAESSGDAARATTSLESHFRIYSNLCGALVHFTKPDANCIQHCVCASSTTGASEMMEHTLEPQDRNNHRPSFWCSQGQDDPNVPEALTYRLTSDICVISEIKLQPFQAFFENGSPIYSPEMVRFRFGHCKLPRGKEPFGIEMLENQIVIPDENFVWTYSSPEFPVLQENMLQSFRLPRPVLCIGGVVKIELLGPVQKHAVDDKYYICVCHAQVIGRSLSPVFMVDIPDPGSYAVLKYLPGVRNLCSEDVKQEDARDSVDSDSLSLLPSPTSEWHKLVARFRKMRHSALIDVQQLNDALHPIQLIEEDDAGVV</sequence>
<dbReference type="Gramene" id="KQK23985">
    <property type="protein sequence ID" value="KQK23985"/>
    <property type="gene ID" value="BRADI_1g77410v3"/>
</dbReference>
<dbReference type="SUPFAM" id="SSF81383">
    <property type="entry name" value="F-box domain"/>
    <property type="match status" value="1"/>
</dbReference>
<accession>I1HAH8</accession>
<gene>
    <name evidence="3" type="primary">LOC100822793</name>
    <name evidence="2" type="ORF">BRADI_1g77410v3</name>
</gene>
<keyword evidence="4" id="KW-1185">Reference proteome</keyword>
<evidence type="ECO:0000256" key="1">
    <source>
        <dbReference type="SAM" id="MobiDB-lite"/>
    </source>
</evidence>
<feature type="region of interest" description="Disordered" evidence="1">
    <location>
        <begin position="70"/>
        <end position="90"/>
    </location>
</feature>